<protein>
    <submittedName>
        <fullName evidence="2">Uncharacterized protein</fullName>
    </submittedName>
</protein>
<feature type="compositionally biased region" description="Polar residues" evidence="1">
    <location>
        <begin position="165"/>
        <end position="177"/>
    </location>
</feature>
<evidence type="ECO:0000313" key="2">
    <source>
        <dbReference type="EMBL" id="KAG7394721.1"/>
    </source>
</evidence>
<feature type="compositionally biased region" description="Low complexity" evidence="1">
    <location>
        <begin position="75"/>
        <end position="89"/>
    </location>
</feature>
<evidence type="ECO:0000256" key="1">
    <source>
        <dbReference type="SAM" id="MobiDB-lite"/>
    </source>
</evidence>
<feature type="region of interest" description="Disordered" evidence="1">
    <location>
        <begin position="144"/>
        <end position="177"/>
    </location>
</feature>
<dbReference type="AlphaFoldDB" id="A0A8T1WND4"/>
<dbReference type="Proteomes" id="UP000693981">
    <property type="component" value="Unassembled WGS sequence"/>
</dbReference>
<accession>A0A8T1WND4</accession>
<dbReference type="PANTHER" id="PTHR35796">
    <property type="entry name" value="HYPOTHETICAL CYTOSOLIC PROTEIN"/>
    <property type="match status" value="1"/>
</dbReference>
<comment type="caution">
    <text evidence="2">The sequence shown here is derived from an EMBL/GenBank/DDBJ whole genome shotgun (WGS) entry which is preliminary data.</text>
</comment>
<dbReference type="EMBL" id="JAGDFL010000251">
    <property type="protein sequence ID" value="KAG7394721.1"/>
    <property type="molecule type" value="Genomic_DNA"/>
</dbReference>
<reference evidence="2" key="1">
    <citation type="submission" date="2021-02" db="EMBL/GenBank/DDBJ databases">
        <authorList>
            <person name="Palmer J.M."/>
        </authorList>
    </citation>
    <scope>NUCLEOTIDE SEQUENCE</scope>
    <source>
        <strain evidence="2">SCRP23</strain>
    </source>
</reference>
<proteinExistence type="predicted"/>
<name>A0A8T1WND4_9STRA</name>
<gene>
    <name evidence="2" type="ORF">PHYBOEH_004778</name>
</gene>
<feature type="compositionally biased region" description="Basic residues" evidence="1">
    <location>
        <begin position="94"/>
        <end position="109"/>
    </location>
</feature>
<dbReference type="PANTHER" id="PTHR35796:SF3">
    <property type="entry name" value="BHLH DOMAIN-CONTAINING PROTEIN"/>
    <property type="match status" value="1"/>
</dbReference>
<feature type="compositionally biased region" description="Low complexity" evidence="1">
    <location>
        <begin position="27"/>
        <end position="38"/>
    </location>
</feature>
<organism evidence="2 3">
    <name type="scientific">Phytophthora boehmeriae</name>
    <dbReference type="NCBI Taxonomy" id="109152"/>
    <lineage>
        <taxon>Eukaryota</taxon>
        <taxon>Sar</taxon>
        <taxon>Stramenopiles</taxon>
        <taxon>Oomycota</taxon>
        <taxon>Peronosporomycetes</taxon>
        <taxon>Peronosporales</taxon>
        <taxon>Peronosporaceae</taxon>
        <taxon>Phytophthora</taxon>
    </lineage>
</organism>
<feature type="region of interest" description="Disordered" evidence="1">
    <location>
        <begin position="27"/>
        <end position="47"/>
    </location>
</feature>
<sequence length="177" mass="18858">MSIALVEDQEAFEAALSFVDEYEASESSDLQSLSPVSSNGAQSVAAEAQQEDAALALALDGLPSPTELALAETGAAAPASLSVASSDTADATKKKTKKSAGAAAKRKKPLNYNPNRAREQQRKELLYLREKVVEMERKLTALKSTRGANAQALEEKSVEELDEVSTASTFEVPNQDR</sequence>
<evidence type="ECO:0000313" key="3">
    <source>
        <dbReference type="Proteomes" id="UP000693981"/>
    </source>
</evidence>
<keyword evidence="3" id="KW-1185">Reference proteome</keyword>
<feature type="region of interest" description="Disordered" evidence="1">
    <location>
        <begin position="75"/>
        <end position="121"/>
    </location>
</feature>
<dbReference type="OrthoDB" id="10462405at2759"/>